<gene>
    <name evidence="1" type="ORF">SAMN05878282_1171</name>
</gene>
<proteinExistence type="predicted"/>
<dbReference type="AlphaFoldDB" id="A0A1N6XUV8"/>
<evidence type="ECO:0000313" key="2">
    <source>
        <dbReference type="Proteomes" id="UP000185841"/>
    </source>
</evidence>
<accession>A0A1N6XUV8</accession>
<dbReference type="Proteomes" id="UP000185841">
    <property type="component" value="Unassembled WGS sequence"/>
</dbReference>
<protein>
    <recommendedName>
        <fullName evidence="3">Immunity protein 42</fullName>
    </recommendedName>
</protein>
<evidence type="ECO:0000313" key="1">
    <source>
        <dbReference type="EMBL" id="SIR06064.1"/>
    </source>
</evidence>
<reference evidence="1 2" key="1">
    <citation type="submission" date="2017-01" db="EMBL/GenBank/DDBJ databases">
        <authorList>
            <person name="Mah S.A."/>
            <person name="Swanson W.J."/>
            <person name="Moy G.W."/>
            <person name="Vacquier V.D."/>
        </authorList>
    </citation>
    <scope>NUCLEOTIDE SEQUENCE [LARGE SCALE GENOMIC DNA]</scope>
    <source>
        <strain evidence="1 2">RU36E</strain>
    </source>
</reference>
<evidence type="ECO:0008006" key="3">
    <source>
        <dbReference type="Google" id="ProtNLM"/>
    </source>
</evidence>
<sequence>MFFGKEREFAIEFENEGSTTLAKARVWIDGLPIGTLLEETYIPSLVNQLSRLLDQPLPSDEELSRLEKEGLEYIFSENCTDNGQYLVSLGDTFDDFVLARYKSNAGLVFLIQAVDNPFFTYSQFTPGAKYRSVIDADLVSSAILKFNSYLNG</sequence>
<name>A0A1N6XUV8_AQUAC</name>
<dbReference type="RefSeq" id="WP_076429691.1">
    <property type="nucleotide sequence ID" value="NZ_FTMP01000017.1"/>
</dbReference>
<dbReference type="EMBL" id="FTMP01000017">
    <property type="protein sequence ID" value="SIR06064.1"/>
    <property type="molecule type" value="Genomic_DNA"/>
</dbReference>
<organism evidence="1 2">
    <name type="scientific">Aquipseudomonas alcaligenes</name>
    <name type="common">Pseudomonas alcaligenes</name>
    <dbReference type="NCBI Taxonomy" id="43263"/>
    <lineage>
        <taxon>Bacteria</taxon>
        <taxon>Pseudomonadati</taxon>
        <taxon>Pseudomonadota</taxon>
        <taxon>Gammaproteobacteria</taxon>
        <taxon>Pseudomonadales</taxon>
        <taxon>Pseudomonadaceae</taxon>
        <taxon>Aquipseudomonas</taxon>
    </lineage>
</organism>